<dbReference type="GO" id="GO:0000350">
    <property type="term" value="P:generation of catalytic spliceosome for second transesterification step"/>
    <property type="evidence" value="ECO:0007669"/>
    <property type="project" value="InterPro"/>
</dbReference>
<dbReference type="InterPro" id="IPR009360">
    <property type="entry name" value="Isy1"/>
</dbReference>
<evidence type="ECO:0008006" key="4">
    <source>
        <dbReference type="Google" id="ProtNLM"/>
    </source>
</evidence>
<evidence type="ECO:0000313" key="3">
    <source>
        <dbReference type="Proteomes" id="UP000694408"/>
    </source>
</evidence>
<dbReference type="OMA" id="NAGYCRY"/>
<dbReference type="SUPFAM" id="SSF140102">
    <property type="entry name" value="ISY1 domain-like"/>
    <property type="match status" value="1"/>
</dbReference>
<reference evidence="2" key="2">
    <citation type="submission" date="2025-09" db="UniProtKB">
        <authorList>
            <consortium name="Ensembl"/>
        </authorList>
    </citation>
    <scope>IDENTIFICATION</scope>
</reference>
<evidence type="ECO:0000313" key="2">
    <source>
        <dbReference type="Ensembl" id="ENSJHYP00000018358.1"/>
    </source>
</evidence>
<name>A0A8C5JEV9_JUNHY</name>
<proteinExistence type="predicted"/>
<dbReference type="InterPro" id="IPR037200">
    <property type="entry name" value="Isy1_sf"/>
</dbReference>
<dbReference type="Ensembl" id="ENSJHYT00000022155.1">
    <property type="protein sequence ID" value="ENSJHYP00000018358.1"/>
    <property type="gene ID" value="ENSJHYG00000013987.1"/>
</dbReference>
<protein>
    <recommendedName>
        <fullName evidence="4">ISY1 factor</fullName>
    </recommendedName>
</protein>
<reference evidence="2" key="1">
    <citation type="submission" date="2025-08" db="UniProtKB">
        <authorList>
            <consortium name="Ensembl"/>
        </authorList>
    </citation>
    <scope>IDENTIFICATION</scope>
</reference>
<sequence length="240" mass="27261">MGKERSCFISAFTEDLAEQALLASAGLEEGKAKEPLLASECTEVPKAEKWRRQITGEISKKVTHPKCSPEGERTLGIQNKGAGRQKFQSTEVPGDRGCKYFEAAKDLPGVRELFERNPQAKLMKDINTEYCGYRDEDDGILETLEQEHEKKVTAESMEKWKVERDAQLARGEEVHEENINGIHEEGADEEGGKEREGEDGQQKFIAHVPVPTQQQIEEALLQILLFHTARYILIFFEERR</sequence>
<dbReference type="AlphaFoldDB" id="A0A8C5JEV9"/>
<dbReference type="Proteomes" id="UP000694408">
    <property type="component" value="Unplaced"/>
</dbReference>
<feature type="region of interest" description="Disordered" evidence="1">
    <location>
        <begin position="180"/>
        <end position="200"/>
    </location>
</feature>
<accession>A0A8C5JEV9</accession>
<dbReference type="PANTHER" id="PTHR13021">
    <property type="entry name" value="PRE-MRNA-SPLICING FACTOR ISY1"/>
    <property type="match status" value="1"/>
</dbReference>
<dbReference type="Pfam" id="PF06246">
    <property type="entry name" value="Isy1"/>
    <property type="match status" value="2"/>
</dbReference>
<evidence type="ECO:0000256" key="1">
    <source>
        <dbReference type="SAM" id="MobiDB-lite"/>
    </source>
</evidence>
<keyword evidence="3" id="KW-1185">Reference proteome</keyword>
<organism evidence="2 3">
    <name type="scientific">Junco hyemalis</name>
    <name type="common">Dark-eyed junco</name>
    <dbReference type="NCBI Taxonomy" id="40217"/>
    <lineage>
        <taxon>Eukaryota</taxon>
        <taxon>Metazoa</taxon>
        <taxon>Chordata</taxon>
        <taxon>Craniata</taxon>
        <taxon>Vertebrata</taxon>
        <taxon>Euteleostomi</taxon>
        <taxon>Archelosauria</taxon>
        <taxon>Archosauria</taxon>
        <taxon>Dinosauria</taxon>
        <taxon>Saurischia</taxon>
        <taxon>Theropoda</taxon>
        <taxon>Coelurosauria</taxon>
        <taxon>Aves</taxon>
        <taxon>Neognathae</taxon>
        <taxon>Neoaves</taxon>
        <taxon>Telluraves</taxon>
        <taxon>Australaves</taxon>
        <taxon>Passeriformes</taxon>
        <taxon>Passerellidae</taxon>
        <taxon>Junco</taxon>
    </lineage>
</organism>